<comment type="caution">
    <text evidence="2">The sequence shown here is derived from an EMBL/GenBank/DDBJ whole genome shotgun (WGS) entry which is preliminary data.</text>
</comment>
<dbReference type="PANTHER" id="PTHR42850">
    <property type="entry name" value="METALLOPHOSPHOESTERASE"/>
    <property type="match status" value="1"/>
</dbReference>
<feature type="domain" description="Calcineurin-like phosphoesterase" evidence="1">
    <location>
        <begin position="31"/>
        <end position="123"/>
    </location>
</feature>
<evidence type="ECO:0000313" key="3">
    <source>
        <dbReference type="Proteomes" id="UP000019402"/>
    </source>
</evidence>
<dbReference type="AlphaFoldDB" id="W7Y7R3"/>
<evidence type="ECO:0000259" key="1">
    <source>
        <dbReference type="Pfam" id="PF00149"/>
    </source>
</evidence>
<dbReference type="Gene3D" id="3.60.21.10">
    <property type="match status" value="1"/>
</dbReference>
<dbReference type="InterPro" id="IPR029052">
    <property type="entry name" value="Metallo-depent_PP-like"/>
</dbReference>
<accession>W7Y7R3</accession>
<dbReference type="Pfam" id="PF00149">
    <property type="entry name" value="Metallophos"/>
    <property type="match status" value="1"/>
</dbReference>
<dbReference type="eggNOG" id="COG0639">
    <property type="taxonomic scope" value="Bacteria"/>
</dbReference>
<dbReference type="STRING" id="869213.GCA_000517085_01281"/>
<dbReference type="SUPFAM" id="SSF56300">
    <property type="entry name" value="Metallo-dependent phosphatases"/>
    <property type="match status" value="1"/>
</dbReference>
<evidence type="ECO:0000313" key="2">
    <source>
        <dbReference type="EMBL" id="GAF04277.1"/>
    </source>
</evidence>
<name>W7Y7R3_9BACT</name>
<dbReference type="InterPro" id="IPR050126">
    <property type="entry name" value="Ap4A_hydrolase"/>
</dbReference>
<organism evidence="2 3">
    <name type="scientific">Saccharicrinis fermentans DSM 9555 = JCM 21142</name>
    <dbReference type="NCBI Taxonomy" id="869213"/>
    <lineage>
        <taxon>Bacteria</taxon>
        <taxon>Pseudomonadati</taxon>
        <taxon>Bacteroidota</taxon>
        <taxon>Bacteroidia</taxon>
        <taxon>Marinilabiliales</taxon>
        <taxon>Marinilabiliaceae</taxon>
        <taxon>Saccharicrinis</taxon>
    </lineage>
</organism>
<gene>
    <name evidence="2" type="ORF">JCM21142_72974</name>
</gene>
<sequence>MNANNHQIYRILEQLRGEKRNIIVESCFYDIIGDVHGNADELEELLLKLDYTKMYGVWRHTNRKAIFVGDFIDRGPNSRKVLEIVRGMVEYGFAYAVLGNHELNAIYYLTKNGDGKPFKKLSDSSKKLIEQVKQEFYGEEKLLKGYVKWLRTLPLHLDFGAFKVVHAYWNDEYADIVEQYRDKGRFRKSVLKFMTDPNHVLGNAVIKSTKGIEFKLPDDLIIKDSNNNRRSNFRIKWWEEAENKTFYKLSYGNKFKLPNYTIPKELLFPYQPYTEDKPLVFFGHYCMNKTNMTPRKNVCCVDSCIASGGALCAYRWKGEKEVDRENMIFVQKKPVFLRKLFYNKK</sequence>
<keyword evidence="3" id="KW-1185">Reference proteome</keyword>
<dbReference type="GO" id="GO:0005737">
    <property type="term" value="C:cytoplasm"/>
    <property type="evidence" value="ECO:0007669"/>
    <property type="project" value="TreeGrafter"/>
</dbReference>
<protein>
    <submittedName>
        <fullName evidence="2">Bis(5'-nucleosyl)-tetraphosphatase PrpE</fullName>
    </submittedName>
</protein>
<dbReference type="InterPro" id="IPR004843">
    <property type="entry name" value="Calcineurin-like_PHP"/>
</dbReference>
<dbReference type="PANTHER" id="PTHR42850:SF7">
    <property type="entry name" value="BIS(5'-NUCLEOSYL)-TETRAPHOSPHATASE PRPE [ASYMMETRICAL]"/>
    <property type="match status" value="1"/>
</dbReference>
<dbReference type="EMBL" id="BAMD01000041">
    <property type="protein sequence ID" value="GAF04277.1"/>
    <property type="molecule type" value="Genomic_DNA"/>
</dbReference>
<proteinExistence type="predicted"/>
<reference evidence="2 3" key="1">
    <citation type="journal article" date="2014" name="Genome Announc.">
        <title>Draft Genome Sequence of Cytophaga fermentans JCM 21142T, a Facultative Anaerobe Isolated from Marine Mud.</title>
        <authorList>
            <person name="Starns D."/>
            <person name="Oshima K."/>
            <person name="Suda W."/>
            <person name="Iino T."/>
            <person name="Yuki M."/>
            <person name="Inoue J."/>
            <person name="Kitamura K."/>
            <person name="Iida T."/>
            <person name="Darby A."/>
            <person name="Hattori M."/>
            <person name="Ohkuma M."/>
        </authorList>
    </citation>
    <scope>NUCLEOTIDE SEQUENCE [LARGE SCALE GENOMIC DNA]</scope>
    <source>
        <strain evidence="2 3">JCM 21142</strain>
    </source>
</reference>
<dbReference type="Proteomes" id="UP000019402">
    <property type="component" value="Unassembled WGS sequence"/>
</dbReference>
<dbReference type="GO" id="GO:0016791">
    <property type="term" value="F:phosphatase activity"/>
    <property type="evidence" value="ECO:0007669"/>
    <property type="project" value="TreeGrafter"/>
</dbReference>